<gene>
    <name evidence="5" type="ORF">CSUB01_00391</name>
</gene>
<sequence>MPRPKKPGAPEPKRRSRNGCWPCKARKVKCGEEHPTCINCQKTGETCDYSVRLNWEGRRTKRSLSFGIATETVQTPKAPEQFQPSSFSHTFSISNAVPQIRPKPTIRRSQTAPQSVEPGKRKLEPLGVLEDYPNKIDHDTFHSISRRRAHILAPSPTSPKHAVDSFTSMPSSHKTVPEDTNELLIAHKRTKSLAESSDSGGPSQHSYISSPASLTGSSPPVSRLRSRTGSTSVGSPLTPVSLGLRSEDDTRSPVLSLPSPVSPGSSRLSVNYLLSSSPRIPYGHSVSVSLSSGTPLGLETTEGGDEAVFYGYDHGIRDTDINHNDDFRAISQMTAYVSHDSTFPSGVQNEASWRFELAHATSVGDGYYSQPVPIWVPRNLQPLPPKLRDNSMNLLYFNELTDSKVVLVPYDDPKSNPFRTVLPQMAVKNDHLLSLLLAYSGKLLGQKEPQMRIAFWVQDIFPALRQALSDKEQIISNTSLATAIMLASLEIISPTAFGYDIPWQRHLSLARDLMWRRLADLRRTAHGVEDDRVCAFLWSWFAYLDVLGCLSGGTPDEDSSRFWLLEYTMHGASDDRYEIDCIMGFTTSCVQILARIADLARRCDEQRFTSSIPSPSAWTPSTAFVQRAKQLEQELLYSMNEPSIPCKHIQNVEAKDRLVMILMNEAFHWAGLIHLHRRILSKPSGHADVQEAVRSIIACLESIQPGGSAETGFLFPMFTAGCNALDEGQRSKILERFESVENNGMTQVHKAKKMMENVWASGQAWEPLLCTEFIG</sequence>
<accession>A0A066X7W9</accession>
<evidence type="ECO:0000256" key="2">
    <source>
        <dbReference type="ARBA" id="ARBA00023242"/>
    </source>
</evidence>
<dbReference type="AlphaFoldDB" id="A0A066X7W9"/>
<dbReference type="InterPro" id="IPR021858">
    <property type="entry name" value="Fun_TF"/>
</dbReference>
<feature type="compositionally biased region" description="Low complexity" evidence="3">
    <location>
        <begin position="252"/>
        <end position="265"/>
    </location>
</feature>
<evidence type="ECO:0000259" key="4">
    <source>
        <dbReference type="PROSITE" id="PS50048"/>
    </source>
</evidence>
<dbReference type="CDD" id="cd12148">
    <property type="entry name" value="fungal_TF_MHR"/>
    <property type="match status" value="1"/>
</dbReference>
<dbReference type="GO" id="GO:0008270">
    <property type="term" value="F:zinc ion binding"/>
    <property type="evidence" value="ECO:0007669"/>
    <property type="project" value="InterPro"/>
</dbReference>
<feature type="domain" description="Zn(2)-C6 fungal-type" evidence="4">
    <location>
        <begin position="19"/>
        <end position="49"/>
    </location>
</feature>
<feature type="compositionally biased region" description="Polar residues" evidence="3">
    <location>
        <begin position="193"/>
        <end position="220"/>
    </location>
</feature>
<dbReference type="PROSITE" id="PS50048">
    <property type="entry name" value="ZN2_CY6_FUNGAL_2"/>
    <property type="match status" value="1"/>
</dbReference>
<dbReference type="Pfam" id="PF11951">
    <property type="entry name" value="Fungal_trans_2"/>
    <property type="match status" value="1"/>
</dbReference>
<protein>
    <submittedName>
        <fullName evidence="5">Putative C6 zinc finger domain-containing protein</fullName>
    </submittedName>
</protein>
<dbReference type="eggNOG" id="ENOG502QW7R">
    <property type="taxonomic scope" value="Eukaryota"/>
</dbReference>
<dbReference type="OMA" id="NWGGRTK"/>
<dbReference type="Pfam" id="PF00172">
    <property type="entry name" value="Zn_clus"/>
    <property type="match status" value="1"/>
</dbReference>
<dbReference type="InterPro" id="IPR001138">
    <property type="entry name" value="Zn2Cys6_DnaBD"/>
</dbReference>
<dbReference type="HOGENOM" id="CLU_008109_0_0_1"/>
<proteinExistence type="predicted"/>
<dbReference type="GO" id="GO:0005634">
    <property type="term" value="C:nucleus"/>
    <property type="evidence" value="ECO:0007669"/>
    <property type="project" value="UniProtKB-SubCell"/>
</dbReference>
<dbReference type="GO" id="GO:0000981">
    <property type="term" value="F:DNA-binding transcription factor activity, RNA polymerase II-specific"/>
    <property type="evidence" value="ECO:0007669"/>
    <property type="project" value="InterPro"/>
</dbReference>
<organism evidence="5 6">
    <name type="scientific">Colletotrichum sublineola</name>
    <name type="common">Sorghum anthracnose fungus</name>
    <dbReference type="NCBI Taxonomy" id="1173701"/>
    <lineage>
        <taxon>Eukaryota</taxon>
        <taxon>Fungi</taxon>
        <taxon>Dikarya</taxon>
        <taxon>Ascomycota</taxon>
        <taxon>Pezizomycotina</taxon>
        <taxon>Sordariomycetes</taxon>
        <taxon>Hypocreomycetidae</taxon>
        <taxon>Glomerellales</taxon>
        <taxon>Glomerellaceae</taxon>
        <taxon>Colletotrichum</taxon>
        <taxon>Colletotrichum graminicola species complex</taxon>
    </lineage>
</organism>
<comment type="caution">
    <text evidence="5">The sequence shown here is derived from an EMBL/GenBank/DDBJ whole genome shotgun (WGS) entry which is preliminary data.</text>
</comment>
<dbReference type="GO" id="GO:0045944">
    <property type="term" value="P:positive regulation of transcription by RNA polymerase II"/>
    <property type="evidence" value="ECO:0007669"/>
    <property type="project" value="TreeGrafter"/>
</dbReference>
<feature type="region of interest" description="Disordered" evidence="3">
    <location>
        <begin position="190"/>
        <end position="265"/>
    </location>
</feature>
<dbReference type="EMBL" id="JMSE01001382">
    <property type="protein sequence ID" value="KDN61846.1"/>
    <property type="molecule type" value="Genomic_DNA"/>
</dbReference>
<dbReference type="SUPFAM" id="SSF57701">
    <property type="entry name" value="Zn2/Cys6 DNA-binding domain"/>
    <property type="match status" value="1"/>
</dbReference>
<dbReference type="PROSITE" id="PS00463">
    <property type="entry name" value="ZN2_CY6_FUNGAL_1"/>
    <property type="match status" value="1"/>
</dbReference>
<dbReference type="PANTHER" id="PTHR37534">
    <property type="entry name" value="TRANSCRIPTIONAL ACTIVATOR PROTEIN UGA3"/>
    <property type="match status" value="1"/>
</dbReference>
<dbReference type="Proteomes" id="UP000027238">
    <property type="component" value="Unassembled WGS sequence"/>
</dbReference>
<comment type="subcellular location">
    <subcellularLocation>
        <location evidence="1">Nucleus</location>
    </subcellularLocation>
</comment>
<dbReference type="CDD" id="cd00067">
    <property type="entry name" value="GAL4"/>
    <property type="match status" value="1"/>
</dbReference>
<name>A0A066X7W9_COLSU</name>
<evidence type="ECO:0000313" key="5">
    <source>
        <dbReference type="EMBL" id="KDN61846.1"/>
    </source>
</evidence>
<evidence type="ECO:0000313" key="6">
    <source>
        <dbReference type="Proteomes" id="UP000027238"/>
    </source>
</evidence>
<feature type="region of interest" description="Disordered" evidence="3">
    <location>
        <begin position="152"/>
        <end position="177"/>
    </location>
</feature>
<dbReference type="OrthoDB" id="5229455at2759"/>
<dbReference type="STRING" id="1173701.A0A066X7W9"/>
<dbReference type="InterPro" id="IPR036864">
    <property type="entry name" value="Zn2-C6_fun-type_DNA-bd_sf"/>
</dbReference>
<keyword evidence="6" id="KW-1185">Reference proteome</keyword>
<evidence type="ECO:0000256" key="1">
    <source>
        <dbReference type="ARBA" id="ARBA00004123"/>
    </source>
</evidence>
<keyword evidence="2" id="KW-0539">Nucleus</keyword>
<feature type="compositionally biased region" description="Polar residues" evidence="3">
    <location>
        <begin position="165"/>
        <end position="174"/>
    </location>
</feature>
<dbReference type="Gene3D" id="4.10.240.10">
    <property type="entry name" value="Zn(2)-C6 fungal-type DNA-binding domain"/>
    <property type="match status" value="1"/>
</dbReference>
<dbReference type="GO" id="GO:0000976">
    <property type="term" value="F:transcription cis-regulatory region binding"/>
    <property type="evidence" value="ECO:0007669"/>
    <property type="project" value="TreeGrafter"/>
</dbReference>
<dbReference type="PANTHER" id="PTHR37534:SF43">
    <property type="entry name" value="FINGER DOMAIN PROTEIN, PUTATIVE (AFU_ORTHOLOGUE AFUA_1G01850)-RELATED"/>
    <property type="match status" value="1"/>
</dbReference>
<evidence type="ECO:0000256" key="3">
    <source>
        <dbReference type="SAM" id="MobiDB-lite"/>
    </source>
</evidence>
<dbReference type="SMART" id="SM00066">
    <property type="entry name" value="GAL4"/>
    <property type="match status" value="1"/>
</dbReference>
<reference evidence="6" key="1">
    <citation type="journal article" date="2014" name="Genome Announc.">
        <title>Draft genome sequence of Colletotrichum sublineola, a destructive pathogen of cultivated sorghum.</title>
        <authorList>
            <person name="Baroncelli R."/>
            <person name="Sanz-Martin J.M."/>
            <person name="Rech G.E."/>
            <person name="Sukno S.A."/>
            <person name="Thon M.R."/>
        </authorList>
    </citation>
    <scope>NUCLEOTIDE SEQUENCE [LARGE SCALE GENOMIC DNA]</scope>
    <source>
        <strain evidence="6">TX430BB</strain>
    </source>
</reference>